<evidence type="ECO:0000313" key="10">
    <source>
        <dbReference type="EMBL" id="CCG83960.1"/>
    </source>
</evidence>
<keyword evidence="4 9" id="KW-0805">Transcription regulation</keyword>
<comment type="subcellular location">
    <subcellularLocation>
        <location evidence="1 9">Nucleus</location>
    </subcellularLocation>
</comment>
<dbReference type="Pfam" id="PF10232">
    <property type="entry name" value="Med8"/>
    <property type="match status" value="1"/>
</dbReference>
<keyword evidence="7 9" id="KW-0539">Nucleus</keyword>
<evidence type="ECO:0000256" key="6">
    <source>
        <dbReference type="ARBA" id="ARBA00023163"/>
    </source>
</evidence>
<dbReference type="OrthoDB" id="5329317at2759"/>
<proteinExistence type="inferred from homology"/>
<evidence type="ECO:0000256" key="3">
    <source>
        <dbReference type="ARBA" id="ARBA00020637"/>
    </source>
</evidence>
<dbReference type="EMBL" id="CAHR02000191">
    <property type="protein sequence ID" value="CCG83960.1"/>
    <property type="molecule type" value="Genomic_DNA"/>
</dbReference>
<evidence type="ECO:0000256" key="4">
    <source>
        <dbReference type="ARBA" id="ARBA00023015"/>
    </source>
</evidence>
<dbReference type="AlphaFoldDB" id="R4XDQ1"/>
<evidence type="ECO:0000256" key="7">
    <source>
        <dbReference type="ARBA" id="ARBA00023242"/>
    </source>
</evidence>
<protein>
    <recommendedName>
        <fullName evidence="3 9">Mediator of RNA polymerase II transcription subunit 8</fullName>
    </recommendedName>
    <alternativeName>
        <fullName evidence="8 9">Mediator complex subunit 8</fullName>
    </alternativeName>
</protein>
<comment type="function">
    <text evidence="9">Component of the Mediator complex, a coactivator involved in the regulated transcription of nearly all RNA polymerase II-dependent genes. Mediator functions as a bridge to convey information from gene-specific regulatory proteins to the basal RNA polymerase II transcription machinery. Mediator is recruited to promoters by direct interactions with regulatory proteins and serves as a scaffold for the assembly of a functional preinitiation complex with RNA polymerase II and the general transcription factors.</text>
</comment>
<comment type="subunit">
    <text evidence="9">Component of the Mediator complex.</text>
</comment>
<dbReference type="GO" id="GO:0006357">
    <property type="term" value="P:regulation of transcription by RNA polymerase II"/>
    <property type="evidence" value="ECO:0007669"/>
    <property type="project" value="InterPro"/>
</dbReference>
<dbReference type="GO" id="GO:0003712">
    <property type="term" value="F:transcription coregulator activity"/>
    <property type="evidence" value="ECO:0007669"/>
    <property type="project" value="InterPro"/>
</dbReference>
<evidence type="ECO:0000256" key="9">
    <source>
        <dbReference type="RuleBase" id="RU364144"/>
    </source>
</evidence>
<evidence type="ECO:0000256" key="1">
    <source>
        <dbReference type="ARBA" id="ARBA00004123"/>
    </source>
</evidence>
<sequence length="205" mass="23514">MNYEASLPAPQSLEQARVKLQQLTTSLQALQYRIQSGTPLPPWSQIQSGLSVILTQLASLTETLARSEDEIRAIVVFPNATFPVTTHEGLLTTLMRTKPLPESEDWIQQVKVEGEGLVAVPDFKWSMNENEDEEDIPGDEYNITEWLNIQKSKRQWTGFYTKQEMDDAFEIDRDDLDDIRKSRQEESDQSMLAMKAMMRFARSGR</sequence>
<dbReference type="PANTHER" id="PTHR13074:SF9">
    <property type="entry name" value="MEDIATOR OF RNA POLYMERASE II TRANSCRIPTION SUBUNIT 8"/>
    <property type="match status" value="1"/>
</dbReference>
<evidence type="ECO:0000313" key="11">
    <source>
        <dbReference type="Proteomes" id="UP000013776"/>
    </source>
</evidence>
<keyword evidence="11" id="KW-1185">Reference proteome</keyword>
<gene>
    <name evidence="9" type="primary">MED8</name>
    <name evidence="10" type="ORF">TAPDE_004309</name>
</gene>
<dbReference type="VEuPathDB" id="FungiDB:TAPDE_004309"/>
<dbReference type="Proteomes" id="UP000013776">
    <property type="component" value="Unassembled WGS sequence"/>
</dbReference>
<name>R4XDQ1_TAPDE</name>
<evidence type="ECO:0000256" key="8">
    <source>
        <dbReference type="ARBA" id="ARBA00031261"/>
    </source>
</evidence>
<dbReference type="PANTHER" id="PTHR13074">
    <property type="entry name" value="MEDIATOR OF RNA POLYMERASE II TRANSCRIPTION SUBUNIT 8"/>
    <property type="match status" value="1"/>
</dbReference>
<dbReference type="eggNOG" id="ENOG502S8U1">
    <property type="taxonomic scope" value="Eukaryota"/>
</dbReference>
<evidence type="ECO:0000256" key="2">
    <source>
        <dbReference type="ARBA" id="ARBA00005716"/>
    </source>
</evidence>
<dbReference type="InterPro" id="IPR019364">
    <property type="entry name" value="Mediatior_Med8_fun/met"/>
</dbReference>
<comment type="caution">
    <text evidence="10">The sequence shown here is derived from an EMBL/GenBank/DDBJ whole genome shotgun (WGS) entry which is preliminary data.</text>
</comment>
<evidence type="ECO:0000256" key="5">
    <source>
        <dbReference type="ARBA" id="ARBA00023159"/>
    </source>
</evidence>
<accession>R4XDQ1</accession>
<dbReference type="Gene3D" id="6.10.250.2610">
    <property type="match status" value="1"/>
</dbReference>
<dbReference type="GO" id="GO:0016592">
    <property type="term" value="C:mediator complex"/>
    <property type="evidence" value="ECO:0007669"/>
    <property type="project" value="InterPro"/>
</dbReference>
<dbReference type="STRING" id="1097556.R4XDQ1"/>
<keyword evidence="6 9" id="KW-0804">Transcription</keyword>
<keyword evidence="5 9" id="KW-0010">Activator</keyword>
<dbReference type="GO" id="GO:0000978">
    <property type="term" value="F:RNA polymerase II cis-regulatory region sequence-specific DNA binding"/>
    <property type="evidence" value="ECO:0007669"/>
    <property type="project" value="TreeGrafter"/>
</dbReference>
<dbReference type="Gene3D" id="1.20.58.1710">
    <property type="match status" value="1"/>
</dbReference>
<comment type="similarity">
    <text evidence="2 9">Belongs to the Mediator complex subunit 8 family.</text>
</comment>
<dbReference type="GO" id="GO:0070847">
    <property type="term" value="C:core mediator complex"/>
    <property type="evidence" value="ECO:0007669"/>
    <property type="project" value="TreeGrafter"/>
</dbReference>
<organism evidence="10 11">
    <name type="scientific">Taphrina deformans (strain PYCC 5710 / ATCC 11124 / CBS 356.35 / IMI 108563 / JCM 9778 / NBRC 8474)</name>
    <name type="common">Peach leaf curl fungus</name>
    <name type="synonym">Lalaria deformans</name>
    <dbReference type="NCBI Taxonomy" id="1097556"/>
    <lineage>
        <taxon>Eukaryota</taxon>
        <taxon>Fungi</taxon>
        <taxon>Dikarya</taxon>
        <taxon>Ascomycota</taxon>
        <taxon>Taphrinomycotina</taxon>
        <taxon>Taphrinomycetes</taxon>
        <taxon>Taphrinales</taxon>
        <taxon>Taphrinaceae</taxon>
        <taxon>Taphrina</taxon>
    </lineage>
</organism>
<reference evidence="10 11" key="1">
    <citation type="journal article" date="2013" name="MBio">
        <title>Genome sequencing of the plant pathogen Taphrina deformans, the causal agent of peach leaf curl.</title>
        <authorList>
            <person name="Cisse O.H."/>
            <person name="Almeida J.M.G.C.F."/>
            <person name="Fonseca A."/>
            <person name="Kumar A.A."/>
            <person name="Salojaervi J."/>
            <person name="Overmyer K."/>
            <person name="Hauser P.M."/>
            <person name="Pagni M."/>
        </authorList>
    </citation>
    <scope>NUCLEOTIDE SEQUENCE [LARGE SCALE GENOMIC DNA]</scope>
    <source>
        <strain evidence="11">PYCC 5710 / ATCC 11124 / CBS 356.35 / IMI 108563 / JCM 9778 / NBRC 8474</strain>
    </source>
</reference>